<protein>
    <recommendedName>
        <fullName evidence="3">SMI1/KNR4 family protein</fullName>
    </recommendedName>
</protein>
<comment type="caution">
    <text evidence="1">The sequence shown here is derived from an EMBL/GenBank/DDBJ whole genome shotgun (WGS) entry which is preliminary data.</text>
</comment>
<accession>A0ABN3J669</accession>
<dbReference type="RefSeq" id="WP_344590397.1">
    <property type="nucleotide sequence ID" value="NZ_BAAARW010000012.1"/>
</dbReference>
<evidence type="ECO:0000313" key="2">
    <source>
        <dbReference type="Proteomes" id="UP001501231"/>
    </source>
</evidence>
<gene>
    <name evidence="1" type="ORF">GCM10010191_38800</name>
</gene>
<dbReference type="EMBL" id="BAAARW010000012">
    <property type="protein sequence ID" value="GAA2423122.1"/>
    <property type="molecule type" value="Genomic_DNA"/>
</dbReference>
<dbReference type="Proteomes" id="UP001501231">
    <property type="component" value="Unassembled WGS sequence"/>
</dbReference>
<evidence type="ECO:0008006" key="3">
    <source>
        <dbReference type="Google" id="ProtNLM"/>
    </source>
</evidence>
<sequence>MIRDGFSIAEFRDHLVAEGLAAAGDFAGCAEAEIHGVLRAQLVLGVPALYRDFLAVMGKRPYPLMQGTDWTYDDLLELKRDSADLLRENDADPALLDDALVIAMHQGYVFYFIPAASAAPADPPVWTYTEGEQPVRAFGTFREFLVSLERMRRRELSAYRELEASGRFTMTRADDGTAGP</sequence>
<organism evidence="1 2">
    <name type="scientific">Actinomadura vinacea</name>
    <dbReference type="NCBI Taxonomy" id="115336"/>
    <lineage>
        <taxon>Bacteria</taxon>
        <taxon>Bacillati</taxon>
        <taxon>Actinomycetota</taxon>
        <taxon>Actinomycetes</taxon>
        <taxon>Streptosporangiales</taxon>
        <taxon>Thermomonosporaceae</taxon>
        <taxon>Actinomadura</taxon>
    </lineage>
</organism>
<proteinExistence type="predicted"/>
<reference evidence="1 2" key="1">
    <citation type="journal article" date="2019" name="Int. J. Syst. Evol. Microbiol.">
        <title>The Global Catalogue of Microorganisms (GCM) 10K type strain sequencing project: providing services to taxonomists for standard genome sequencing and annotation.</title>
        <authorList>
            <consortium name="The Broad Institute Genomics Platform"/>
            <consortium name="The Broad Institute Genome Sequencing Center for Infectious Disease"/>
            <person name="Wu L."/>
            <person name="Ma J."/>
        </authorList>
    </citation>
    <scope>NUCLEOTIDE SEQUENCE [LARGE SCALE GENOMIC DNA]</scope>
    <source>
        <strain evidence="1 2">JCM 3325</strain>
    </source>
</reference>
<name>A0ABN3J669_9ACTN</name>
<keyword evidence="2" id="KW-1185">Reference proteome</keyword>
<evidence type="ECO:0000313" key="1">
    <source>
        <dbReference type="EMBL" id="GAA2423122.1"/>
    </source>
</evidence>